<dbReference type="InterPro" id="IPR038765">
    <property type="entry name" value="Papain-like_cys_pep_sf"/>
</dbReference>
<feature type="region of interest" description="Disordered" evidence="4">
    <location>
        <begin position="68"/>
        <end position="118"/>
    </location>
</feature>
<reference evidence="6 7" key="1">
    <citation type="journal article" date="2014" name="PLoS Genet.">
        <title>Analysis of the Phlebiopsis gigantea genome, transcriptome and secretome provides insight into its pioneer colonization strategies of wood.</title>
        <authorList>
            <person name="Hori C."/>
            <person name="Ishida T."/>
            <person name="Igarashi K."/>
            <person name="Samejima M."/>
            <person name="Suzuki H."/>
            <person name="Master E."/>
            <person name="Ferreira P."/>
            <person name="Ruiz-Duenas F.J."/>
            <person name="Held B."/>
            <person name="Canessa P."/>
            <person name="Larrondo L.F."/>
            <person name="Schmoll M."/>
            <person name="Druzhinina I.S."/>
            <person name="Kubicek C.P."/>
            <person name="Gaskell J.A."/>
            <person name="Kersten P."/>
            <person name="St John F."/>
            <person name="Glasner J."/>
            <person name="Sabat G."/>
            <person name="Splinter BonDurant S."/>
            <person name="Syed K."/>
            <person name="Yadav J."/>
            <person name="Mgbeahuruike A.C."/>
            <person name="Kovalchuk A."/>
            <person name="Asiegbu F.O."/>
            <person name="Lackner G."/>
            <person name="Hoffmeister D."/>
            <person name="Rencoret J."/>
            <person name="Gutierrez A."/>
            <person name="Sun H."/>
            <person name="Lindquist E."/>
            <person name="Barry K."/>
            <person name="Riley R."/>
            <person name="Grigoriev I.V."/>
            <person name="Henrissat B."/>
            <person name="Kues U."/>
            <person name="Berka R.M."/>
            <person name="Martinez A.T."/>
            <person name="Covert S.F."/>
            <person name="Blanchette R.A."/>
            <person name="Cullen D."/>
        </authorList>
    </citation>
    <scope>NUCLEOTIDE SEQUENCE [LARGE SCALE GENOMIC DNA]</scope>
    <source>
        <strain evidence="6 7">11061_1 CR5-6</strain>
    </source>
</reference>
<comment type="similarity">
    <text evidence="1">Belongs to the peptidase C48 family.</text>
</comment>
<dbReference type="EMBL" id="KN840750">
    <property type="protein sequence ID" value="KIP01678.1"/>
    <property type="molecule type" value="Genomic_DNA"/>
</dbReference>
<dbReference type="AlphaFoldDB" id="A0A0C3PA75"/>
<dbReference type="PROSITE" id="PS50600">
    <property type="entry name" value="ULP_PROTEASE"/>
    <property type="match status" value="1"/>
</dbReference>
<gene>
    <name evidence="6" type="ORF">PHLGIDRAFT_123145</name>
</gene>
<name>A0A0C3PA75_PHLG1</name>
<evidence type="ECO:0000256" key="2">
    <source>
        <dbReference type="ARBA" id="ARBA00022670"/>
    </source>
</evidence>
<accession>A0A0C3PA75</accession>
<feature type="domain" description="Ubiquitin-like protease family profile" evidence="5">
    <location>
        <begin position="227"/>
        <end position="365"/>
    </location>
</feature>
<evidence type="ECO:0000256" key="3">
    <source>
        <dbReference type="ARBA" id="ARBA00022801"/>
    </source>
</evidence>
<sequence>MPSIANKDPISYVDSTSYLLNKVAENLTTEPQLPYPAEELDNLEALHIGRDPDFEMTDDNIDKSAEYTSLHGPEIPFEQSEASPRDHREGTSLEADEDVSDSEEDIHDSSTSSKSVPLGLSLQYKDNDYCSELLQENLEQDVNSRMKEFIRVVARELQKLRDVDDLTEDSHQSEKAVTSERIFGAESSMPEEQVKSGDNVGVESPKDVITQFTPNIIVKVPLSGSYVTLRHEDLKKLKGGDSPESKYLNDNLLMAGIWLWYDRLAKTRPGLSEDVVVLDSTLSNAIQGVGSGNHKEAFHRAVKNKAIFGAQYLIVPMHASQMEHWYIIVVFFPGKFISSMEEEGATLYFSIPCRICIVTATPQRC</sequence>
<evidence type="ECO:0000313" key="7">
    <source>
        <dbReference type="Proteomes" id="UP000053257"/>
    </source>
</evidence>
<evidence type="ECO:0000259" key="5">
    <source>
        <dbReference type="PROSITE" id="PS50600"/>
    </source>
</evidence>
<dbReference type="Gene3D" id="3.40.395.10">
    <property type="entry name" value="Adenoviral Proteinase, Chain A"/>
    <property type="match status" value="1"/>
</dbReference>
<proteinExistence type="inferred from homology"/>
<dbReference type="SUPFAM" id="SSF54001">
    <property type="entry name" value="Cysteine proteinases"/>
    <property type="match status" value="1"/>
</dbReference>
<keyword evidence="3" id="KW-0378">Hydrolase</keyword>
<dbReference type="InterPro" id="IPR003653">
    <property type="entry name" value="Peptidase_C48_C"/>
</dbReference>
<feature type="compositionally biased region" description="Acidic residues" evidence="4">
    <location>
        <begin position="94"/>
        <end position="106"/>
    </location>
</feature>
<dbReference type="GO" id="GO:0006508">
    <property type="term" value="P:proteolysis"/>
    <property type="evidence" value="ECO:0007669"/>
    <property type="project" value="UniProtKB-KW"/>
</dbReference>
<dbReference type="GO" id="GO:0008234">
    <property type="term" value="F:cysteine-type peptidase activity"/>
    <property type="evidence" value="ECO:0007669"/>
    <property type="project" value="InterPro"/>
</dbReference>
<keyword evidence="7" id="KW-1185">Reference proteome</keyword>
<evidence type="ECO:0000256" key="4">
    <source>
        <dbReference type="SAM" id="MobiDB-lite"/>
    </source>
</evidence>
<dbReference type="Proteomes" id="UP000053257">
    <property type="component" value="Unassembled WGS sequence"/>
</dbReference>
<protein>
    <recommendedName>
        <fullName evidence="5">Ubiquitin-like protease family profile domain-containing protein</fullName>
    </recommendedName>
</protein>
<dbReference type="GO" id="GO:0019783">
    <property type="term" value="F:ubiquitin-like protein peptidase activity"/>
    <property type="evidence" value="ECO:0007669"/>
    <property type="project" value="UniProtKB-ARBA"/>
</dbReference>
<organism evidence="6 7">
    <name type="scientific">Phlebiopsis gigantea (strain 11061_1 CR5-6)</name>
    <name type="common">White-rot fungus</name>
    <name type="synonym">Peniophora gigantea</name>
    <dbReference type="NCBI Taxonomy" id="745531"/>
    <lineage>
        <taxon>Eukaryota</taxon>
        <taxon>Fungi</taxon>
        <taxon>Dikarya</taxon>
        <taxon>Basidiomycota</taxon>
        <taxon>Agaricomycotina</taxon>
        <taxon>Agaricomycetes</taxon>
        <taxon>Polyporales</taxon>
        <taxon>Phanerochaetaceae</taxon>
        <taxon>Phlebiopsis</taxon>
    </lineage>
</organism>
<keyword evidence="2" id="KW-0645">Protease</keyword>
<evidence type="ECO:0000256" key="1">
    <source>
        <dbReference type="ARBA" id="ARBA00005234"/>
    </source>
</evidence>
<dbReference type="HOGENOM" id="CLU_758903_0_0_1"/>
<evidence type="ECO:0000313" key="6">
    <source>
        <dbReference type="EMBL" id="KIP01678.1"/>
    </source>
</evidence>